<dbReference type="InterPro" id="IPR002797">
    <property type="entry name" value="Polysacc_synth"/>
</dbReference>
<sequence length="513" mass="55442">MKKQTLIKGTLILGIASVLAKFLGLFFRIPLQMLIGDEGMGYYQMSYPLYITFAAVASGIPIAISKIISEMGSKNDTGGIRYVFKATLKIMIPFALVFSTVMIVFGKNIISFLRWDMKSYYAFLAISIAPILVVIMGAFRGFFQGLQNMNPTAVSQVLEQLGRVVFGVGLAYLLIGKGIDYAAGGAALGAVAGGIMCIIYLFFTYMKVSKSVPKRPVRDKKSIVKRIIITAVPFSLGAVIGTIMGLVDSIVVPRQLLAAGFSTQNAAILYGQLTGKAGTISNVPLSLSMALCASLVPIIAETFFRKDSKELGNKVENAMKLSAVIALPSAMGIFCLAYPIVNLVFAGDYGGYDLLRYVSLSIPFIILCQTTTSILQAMNNFYKPVKNLAIGCVVKVILTYVLVGMPNINIYGAIIGSIAGYLVTCTLNLVALKKVLIVPVNYYETIVKPGFATVIMGISVIFTYNSALRVMGSVNLACLASVFVGVIIYLIFIVIFKVFKYSDIKKKIRKGSI</sequence>
<feature type="transmembrane region" description="Helical" evidence="6">
    <location>
        <begin position="387"/>
        <end position="404"/>
    </location>
</feature>
<feature type="transmembrane region" description="Helical" evidence="6">
    <location>
        <begin position="283"/>
        <end position="304"/>
    </location>
</feature>
<dbReference type="AlphaFoldDB" id="A0A1M5Y865"/>
<evidence type="ECO:0000313" key="8">
    <source>
        <dbReference type="Proteomes" id="UP000184526"/>
    </source>
</evidence>
<comment type="subcellular location">
    <subcellularLocation>
        <location evidence="1">Cell membrane</location>
        <topology evidence="1">Multi-pass membrane protein</topology>
    </subcellularLocation>
</comment>
<dbReference type="Proteomes" id="UP000184526">
    <property type="component" value="Unassembled WGS sequence"/>
</dbReference>
<gene>
    <name evidence="7" type="ORF">SAMN02745196_02715</name>
</gene>
<feature type="transmembrane region" description="Helical" evidence="6">
    <location>
        <begin position="160"/>
        <end position="179"/>
    </location>
</feature>
<keyword evidence="5 6" id="KW-0472">Membrane</keyword>
<dbReference type="EMBL" id="FQXP01000012">
    <property type="protein sequence ID" value="SHI08119.1"/>
    <property type="molecule type" value="Genomic_DNA"/>
</dbReference>
<feature type="transmembrane region" description="Helical" evidence="6">
    <location>
        <begin position="119"/>
        <end position="139"/>
    </location>
</feature>
<dbReference type="PANTHER" id="PTHR30250:SF21">
    <property type="entry name" value="LIPID II FLIPPASE MURJ"/>
    <property type="match status" value="1"/>
</dbReference>
<feature type="transmembrane region" description="Helical" evidence="6">
    <location>
        <begin position="324"/>
        <end position="345"/>
    </location>
</feature>
<dbReference type="GO" id="GO:0005886">
    <property type="term" value="C:plasma membrane"/>
    <property type="evidence" value="ECO:0007669"/>
    <property type="project" value="UniProtKB-SubCell"/>
</dbReference>
<feature type="transmembrane region" description="Helical" evidence="6">
    <location>
        <begin position="227"/>
        <end position="247"/>
    </location>
</feature>
<dbReference type="RefSeq" id="WP_072832545.1">
    <property type="nucleotide sequence ID" value="NZ_FQXP01000012.1"/>
</dbReference>
<feature type="transmembrane region" description="Helical" evidence="6">
    <location>
        <begin position="442"/>
        <end position="462"/>
    </location>
</feature>
<dbReference type="Pfam" id="PF01943">
    <property type="entry name" value="Polysacc_synt"/>
    <property type="match status" value="1"/>
</dbReference>
<evidence type="ECO:0000256" key="2">
    <source>
        <dbReference type="ARBA" id="ARBA00022475"/>
    </source>
</evidence>
<proteinExistence type="predicted"/>
<dbReference type="CDD" id="cd13124">
    <property type="entry name" value="MATE_SpoVB_like"/>
    <property type="match status" value="1"/>
</dbReference>
<name>A0A1M5Y865_9CLOT</name>
<evidence type="ECO:0000256" key="3">
    <source>
        <dbReference type="ARBA" id="ARBA00022692"/>
    </source>
</evidence>
<dbReference type="InterPro" id="IPR024923">
    <property type="entry name" value="PG_synth_SpoVB"/>
</dbReference>
<feature type="transmembrane region" description="Helical" evidence="6">
    <location>
        <begin position="47"/>
        <end position="69"/>
    </location>
</feature>
<feature type="transmembrane region" description="Helical" evidence="6">
    <location>
        <begin position="12"/>
        <end position="35"/>
    </location>
</feature>
<reference evidence="7 8" key="1">
    <citation type="submission" date="2016-11" db="EMBL/GenBank/DDBJ databases">
        <authorList>
            <person name="Jaros S."/>
            <person name="Januszkiewicz K."/>
            <person name="Wedrychowicz H."/>
        </authorList>
    </citation>
    <scope>NUCLEOTIDE SEQUENCE [LARGE SCALE GENOMIC DNA]</scope>
    <source>
        <strain evidence="7 8">DSM 3089</strain>
    </source>
</reference>
<dbReference type="OrthoDB" id="9775950at2"/>
<evidence type="ECO:0000313" key="7">
    <source>
        <dbReference type="EMBL" id="SHI08119.1"/>
    </source>
</evidence>
<organism evidence="7 8">
    <name type="scientific">Clostridium collagenovorans DSM 3089</name>
    <dbReference type="NCBI Taxonomy" id="1121306"/>
    <lineage>
        <taxon>Bacteria</taxon>
        <taxon>Bacillati</taxon>
        <taxon>Bacillota</taxon>
        <taxon>Clostridia</taxon>
        <taxon>Eubacteriales</taxon>
        <taxon>Clostridiaceae</taxon>
        <taxon>Clostridium</taxon>
    </lineage>
</organism>
<accession>A0A1M5Y865</accession>
<dbReference type="InterPro" id="IPR050833">
    <property type="entry name" value="Poly_Biosynth_Transport"/>
</dbReference>
<feature type="transmembrane region" description="Helical" evidence="6">
    <location>
        <begin position="410"/>
        <end position="430"/>
    </location>
</feature>
<keyword evidence="3 6" id="KW-0812">Transmembrane</keyword>
<evidence type="ECO:0000256" key="5">
    <source>
        <dbReference type="ARBA" id="ARBA00023136"/>
    </source>
</evidence>
<evidence type="ECO:0000256" key="4">
    <source>
        <dbReference type="ARBA" id="ARBA00022989"/>
    </source>
</evidence>
<feature type="transmembrane region" description="Helical" evidence="6">
    <location>
        <begin position="357"/>
        <end position="375"/>
    </location>
</feature>
<keyword evidence="4 6" id="KW-1133">Transmembrane helix</keyword>
<keyword evidence="8" id="KW-1185">Reference proteome</keyword>
<protein>
    <submittedName>
        <fullName evidence="7">Stage V sporulation protein B</fullName>
    </submittedName>
</protein>
<dbReference type="PIRSF" id="PIRSF038958">
    <property type="entry name" value="PG_synth_SpoVB"/>
    <property type="match status" value="1"/>
</dbReference>
<evidence type="ECO:0000256" key="6">
    <source>
        <dbReference type="SAM" id="Phobius"/>
    </source>
</evidence>
<evidence type="ECO:0000256" key="1">
    <source>
        <dbReference type="ARBA" id="ARBA00004651"/>
    </source>
</evidence>
<dbReference type="STRING" id="1121306.SAMN02745196_02715"/>
<dbReference type="PANTHER" id="PTHR30250">
    <property type="entry name" value="PST FAMILY PREDICTED COLANIC ACID TRANSPORTER"/>
    <property type="match status" value="1"/>
</dbReference>
<feature type="transmembrane region" description="Helical" evidence="6">
    <location>
        <begin position="185"/>
        <end position="206"/>
    </location>
</feature>
<feature type="transmembrane region" description="Helical" evidence="6">
    <location>
        <begin position="90"/>
        <end position="113"/>
    </location>
</feature>
<feature type="transmembrane region" description="Helical" evidence="6">
    <location>
        <begin position="474"/>
        <end position="499"/>
    </location>
</feature>
<keyword evidence="2" id="KW-1003">Cell membrane</keyword>